<accession>A0A4R1B8F9</accession>
<dbReference type="EMBL" id="SJZB01000043">
    <property type="protein sequence ID" value="TCJ12393.1"/>
    <property type="molecule type" value="Genomic_DNA"/>
</dbReference>
<comment type="caution">
    <text evidence="1">The sequence shown here is derived from an EMBL/GenBank/DDBJ whole genome shotgun (WGS) entry which is preliminary data.</text>
</comment>
<proteinExistence type="predicted"/>
<gene>
    <name evidence="1" type="ORF">EZJ19_12725</name>
</gene>
<evidence type="ECO:0000313" key="1">
    <source>
        <dbReference type="EMBL" id="TCJ12393.1"/>
    </source>
</evidence>
<dbReference type="AlphaFoldDB" id="A0A4R1B8F9"/>
<name>A0A4R1B8F9_9PROT</name>
<reference evidence="1 2" key="1">
    <citation type="submission" date="2019-03" db="EMBL/GenBank/DDBJ databases">
        <title>Genome sequence of Thiobacillaceae bacterium LSR1, a sulfur-oxidizing bacterium isolated from freshwater sediment.</title>
        <authorList>
            <person name="Li S."/>
        </authorList>
    </citation>
    <scope>NUCLEOTIDE SEQUENCE [LARGE SCALE GENOMIC DNA]</scope>
    <source>
        <strain evidence="1 2">LSR1</strain>
    </source>
</reference>
<sequence>MDYPRVKQKQKACSPAARLRIIWLGR</sequence>
<dbReference type="Proteomes" id="UP000295443">
    <property type="component" value="Unassembled WGS sequence"/>
</dbReference>
<protein>
    <submittedName>
        <fullName evidence="1">Uncharacterized protein</fullName>
    </submittedName>
</protein>
<keyword evidence="2" id="KW-1185">Reference proteome</keyword>
<organism evidence="1 2">
    <name type="scientific">Parasulfuritortus cantonensis</name>
    <dbReference type="NCBI Taxonomy" id="2528202"/>
    <lineage>
        <taxon>Bacteria</taxon>
        <taxon>Pseudomonadati</taxon>
        <taxon>Pseudomonadota</taxon>
        <taxon>Betaproteobacteria</taxon>
        <taxon>Nitrosomonadales</taxon>
        <taxon>Thiobacillaceae</taxon>
        <taxon>Parasulfuritortus</taxon>
    </lineage>
</organism>
<evidence type="ECO:0000313" key="2">
    <source>
        <dbReference type="Proteomes" id="UP000295443"/>
    </source>
</evidence>